<dbReference type="EMBL" id="JADIML010000186">
    <property type="protein sequence ID" value="MBO8463626.1"/>
    <property type="molecule type" value="Genomic_DNA"/>
</dbReference>
<dbReference type="GO" id="GO:0006313">
    <property type="term" value="P:DNA transposition"/>
    <property type="evidence" value="ECO:0007669"/>
    <property type="project" value="InterPro"/>
</dbReference>
<organism evidence="2 3">
    <name type="scientific">Candidatus Scybalomonas excrementavium</name>
    <dbReference type="NCBI Taxonomy" id="2840943"/>
    <lineage>
        <taxon>Bacteria</taxon>
        <taxon>Bacillati</taxon>
        <taxon>Bacillota</taxon>
        <taxon>Clostridia</taxon>
        <taxon>Lachnospirales</taxon>
        <taxon>Lachnospiraceae</taxon>
        <taxon>Lachnospiraceae incertae sedis</taxon>
        <taxon>Candidatus Scybalomonas</taxon>
    </lineage>
</organism>
<protein>
    <recommendedName>
        <fullName evidence="1">Transposase IS200-like domain-containing protein</fullName>
    </recommendedName>
</protein>
<dbReference type="PANTHER" id="PTHR34322">
    <property type="entry name" value="TRANSPOSASE, Y1_TNP DOMAIN-CONTAINING"/>
    <property type="match status" value="1"/>
</dbReference>
<dbReference type="InterPro" id="IPR002686">
    <property type="entry name" value="Transposase_17"/>
</dbReference>
<dbReference type="Gene3D" id="3.30.70.1290">
    <property type="entry name" value="Transposase IS200-like"/>
    <property type="match status" value="1"/>
</dbReference>
<sequence>MARERRCFSSQDCYHVVLRGKDTICLFQDEQDVREFEYLLDMKLEELPEVGLDCFYIGKDHFHGILYGKQQEVTKFCSKVIMSYAWAYKHRYQHEGAVFQKRFLSEPIEGRKDYERVAHYIEHHKKRDSWRFDSQCQFDKWQEELYECPVVLDIPNDLHRQKVTIFSRVARKKMEEMGVDSRKQLMEDRQLWGYVQKEAKRFFGSSKDFKQIVNDFLQSPNVLAP</sequence>
<gene>
    <name evidence="2" type="ORF">IAC13_06825</name>
</gene>
<reference evidence="2" key="2">
    <citation type="journal article" date="2021" name="PeerJ">
        <title>Extensive microbial diversity within the chicken gut microbiome revealed by metagenomics and culture.</title>
        <authorList>
            <person name="Gilroy R."/>
            <person name="Ravi A."/>
            <person name="Getino M."/>
            <person name="Pursley I."/>
            <person name="Horton D.L."/>
            <person name="Alikhan N.F."/>
            <person name="Baker D."/>
            <person name="Gharbi K."/>
            <person name="Hall N."/>
            <person name="Watson M."/>
            <person name="Adriaenssens E.M."/>
            <person name="Foster-Nyarko E."/>
            <person name="Jarju S."/>
            <person name="Secka A."/>
            <person name="Antonio M."/>
            <person name="Oren A."/>
            <person name="Chaudhuri R.R."/>
            <person name="La Ragione R."/>
            <person name="Hildebrand F."/>
            <person name="Pallen M.J."/>
        </authorList>
    </citation>
    <scope>NUCLEOTIDE SEQUENCE</scope>
    <source>
        <strain evidence="2">E3-2379</strain>
    </source>
</reference>
<dbReference type="GO" id="GO:0004803">
    <property type="term" value="F:transposase activity"/>
    <property type="evidence" value="ECO:0007669"/>
    <property type="project" value="InterPro"/>
</dbReference>
<dbReference type="GO" id="GO:0003677">
    <property type="term" value="F:DNA binding"/>
    <property type="evidence" value="ECO:0007669"/>
    <property type="project" value="InterPro"/>
</dbReference>
<proteinExistence type="predicted"/>
<evidence type="ECO:0000313" key="2">
    <source>
        <dbReference type="EMBL" id="MBO8463626.1"/>
    </source>
</evidence>
<evidence type="ECO:0000259" key="1">
    <source>
        <dbReference type="SMART" id="SM01321"/>
    </source>
</evidence>
<dbReference type="AlphaFoldDB" id="A0A9D9I0B8"/>
<dbReference type="PANTHER" id="PTHR34322:SF2">
    <property type="entry name" value="TRANSPOSASE IS200-LIKE DOMAIN-CONTAINING PROTEIN"/>
    <property type="match status" value="1"/>
</dbReference>
<reference evidence="2" key="1">
    <citation type="submission" date="2020-10" db="EMBL/GenBank/DDBJ databases">
        <authorList>
            <person name="Gilroy R."/>
        </authorList>
    </citation>
    <scope>NUCLEOTIDE SEQUENCE</scope>
    <source>
        <strain evidence="2">E3-2379</strain>
    </source>
</reference>
<evidence type="ECO:0000313" key="3">
    <source>
        <dbReference type="Proteomes" id="UP000823618"/>
    </source>
</evidence>
<dbReference type="SMART" id="SM01321">
    <property type="entry name" value="Y1_Tnp"/>
    <property type="match status" value="1"/>
</dbReference>
<name>A0A9D9I0B8_9FIRM</name>
<accession>A0A9D9I0B8</accession>
<feature type="domain" description="Transposase IS200-like" evidence="1">
    <location>
        <begin position="9"/>
        <end position="124"/>
    </location>
</feature>
<comment type="caution">
    <text evidence="2">The sequence shown here is derived from an EMBL/GenBank/DDBJ whole genome shotgun (WGS) entry which is preliminary data.</text>
</comment>
<dbReference type="SUPFAM" id="SSF143422">
    <property type="entry name" value="Transposase IS200-like"/>
    <property type="match status" value="1"/>
</dbReference>
<dbReference type="Proteomes" id="UP000823618">
    <property type="component" value="Unassembled WGS sequence"/>
</dbReference>
<dbReference type="InterPro" id="IPR036515">
    <property type="entry name" value="Transposase_17_sf"/>
</dbReference>